<evidence type="ECO:0000256" key="5">
    <source>
        <dbReference type="ARBA" id="ARBA00022692"/>
    </source>
</evidence>
<keyword evidence="7" id="KW-1133">Transmembrane helix</keyword>
<keyword evidence="8" id="KW-0333">Golgi apparatus</keyword>
<dbReference type="GO" id="GO:0000139">
    <property type="term" value="C:Golgi membrane"/>
    <property type="evidence" value="ECO:0007669"/>
    <property type="project" value="UniProtKB-SubCell"/>
</dbReference>
<feature type="chain" id="PRO_5002025955" evidence="11">
    <location>
        <begin position="22"/>
        <end position="492"/>
    </location>
</feature>
<dbReference type="InterPro" id="IPR029044">
    <property type="entry name" value="Nucleotide-diphossugar_trans"/>
</dbReference>
<dbReference type="GO" id="GO:0000026">
    <property type="term" value="F:alpha-1,2-mannosyltransferase activity"/>
    <property type="evidence" value="ECO:0007669"/>
    <property type="project" value="TreeGrafter"/>
</dbReference>
<dbReference type="PANTHER" id="PTHR31646">
    <property type="entry name" value="ALPHA-1,2-MANNOSYLTRANSFERASE MNN2"/>
    <property type="match status" value="1"/>
</dbReference>
<dbReference type="AlphaFoldDB" id="A0A0A7CNQ6"/>
<dbReference type="SUPFAM" id="SSF53448">
    <property type="entry name" value="Nucleotide-diphospho-sugar transferases"/>
    <property type="match status" value="1"/>
</dbReference>
<evidence type="ECO:0000313" key="12">
    <source>
        <dbReference type="EMBL" id="AIG56191.1"/>
    </source>
</evidence>
<evidence type="ECO:0000256" key="11">
    <source>
        <dbReference type="SAM" id="SignalP"/>
    </source>
</evidence>
<dbReference type="EMBL" id="KM038730">
    <property type="protein sequence ID" value="AIG56191.1"/>
    <property type="molecule type" value="Genomic_DNA"/>
</dbReference>
<evidence type="ECO:0000256" key="2">
    <source>
        <dbReference type="ARBA" id="ARBA00004606"/>
    </source>
</evidence>
<keyword evidence="6" id="KW-0735">Signal-anchor</keyword>
<keyword evidence="5" id="KW-0812">Transmembrane</keyword>
<dbReference type="GO" id="GO:0046354">
    <property type="term" value="P:mannan biosynthetic process"/>
    <property type="evidence" value="ECO:0007669"/>
    <property type="project" value="TreeGrafter"/>
</dbReference>
<accession>A0A0A7CNQ6</accession>
<keyword evidence="9" id="KW-0472">Membrane</keyword>
<dbReference type="InterPro" id="IPR022751">
    <property type="entry name" value="Alpha_mannosyltransferase"/>
</dbReference>
<comment type="subcellular location">
    <subcellularLocation>
        <location evidence="10">Endomembrane system</location>
        <topology evidence="10">Single-pass membrane protein</topology>
    </subcellularLocation>
    <subcellularLocation>
        <location evidence="1">Golgi apparatus membrane</location>
    </subcellularLocation>
    <subcellularLocation>
        <location evidence="2">Membrane</location>
        <topology evidence="2">Single-pass type II membrane protein</topology>
    </subcellularLocation>
</comment>
<protein>
    <submittedName>
        <fullName evidence="12">Secreted protein</fullName>
    </submittedName>
</protein>
<feature type="signal peptide" evidence="11">
    <location>
        <begin position="1"/>
        <end position="21"/>
    </location>
</feature>
<evidence type="ECO:0000256" key="8">
    <source>
        <dbReference type="ARBA" id="ARBA00023034"/>
    </source>
</evidence>
<organism evidence="12">
    <name type="scientific">Achlya hypogyna</name>
    <name type="common">Oomycete</name>
    <name type="synonym">Protoachlya hypogyna</name>
    <dbReference type="NCBI Taxonomy" id="1202772"/>
    <lineage>
        <taxon>Eukaryota</taxon>
        <taxon>Sar</taxon>
        <taxon>Stramenopiles</taxon>
        <taxon>Oomycota</taxon>
        <taxon>Saprolegniomycetes</taxon>
        <taxon>Saprolegniales</taxon>
        <taxon>Achlyaceae</taxon>
        <taxon>Achlya</taxon>
    </lineage>
</organism>
<keyword evidence="4" id="KW-0808">Transferase</keyword>
<name>A0A0A7CNQ6_ACHHY</name>
<evidence type="ECO:0000256" key="7">
    <source>
        <dbReference type="ARBA" id="ARBA00022989"/>
    </source>
</evidence>
<evidence type="ECO:0000256" key="6">
    <source>
        <dbReference type="ARBA" id="ARBA00022968"/>
    </source>
</evidence>
<evidence type="ECO:0000256" key="1">
    <source>
        <dbReference type="ARBA" id="ARBA00004394"/>
    </source>
</evidence>
<evidence type="ECO:0000256" key="10">
    <source>
        <dbReference type="ARBA" id="ARBA00037847"/>
    </source>
</evidence>
<reference evidence="12" key="1">
    <citation type="journal article" date="2014" name="Genome Biol. Evol.">
        <title>The secreted proteins of Achlya hypogyna and Thraustotheca clavata identify the ancestral oomycete secretome and reveal gene acquisitions by horizontal gene transfer.</title>
        <authorList>
            <person name="Misner I."/>
            <person name="Blouin N."/>
            <person name="Leonard G."/>
            <person name="Richards T.A."/>
            <person name="Lane C.E."/>
        </authorList>
    </citation>
    <scope>NUCLEOTIDE SEQUENCE</scope>
    <source>
        <strain evidence="12">ATCC 48635</strain>
    </source>
</reference>
<evidence type="ECO:0000256" key="4">
    <source>
        <dbReference type="ARBA" id="ARBA00022679"/>
    </source>
</evidence>
<dbReference type="Pfam" id="PF11051">
    <property type="entry name" value="Mannosyl_trans3"/>
    <property type="match status" value="1"/>
</dbReference>
<evidence type="ECO:0000256" key="3">
    <source>
        <dbReference type="ARBA" id="ARBA00009105"/>
    </source>
</evidence>
<keyword evidence="11" id="KW-0732">Signal</keyword>
<dbReference type="PANTHER" id="PTHR31646:SF1">
    <property type="entry name" value="ALPHA-1,2-MANNOSYLTRANSFERASE MNN2"/>
    <property type="match status" value="1"/>
</dbReference>
<sequence>MQLPAKVIVGLHAWALSSLVALYLFNSDNLSSPSPPVWTQEDFACVAWRSTGNCGRDEPTLWDACLSNVPLPAAGYCEVRNKTSGQRFRVMRSTCRSTKHVEYSCDDARDFMNFAPLSERYVHAPTAPLFTLPWYAASDETRGIVMVIQGRSLVSTYANVRWLRSLGCVLPIELWYRDDETSVADPIVQHLLAQDPFVTLRLIDDARATSFYTKPFALYYSAFEHVLLLDTDNFAVSDPTPLFDSTEYKAHGALFWPDFWQPSNTIFNVHDESLLWYPELLTFSTRTGHRELLGIEPAEMFEQESGQVLVHRRRHRRALDMLMFYAIERPPLFARLQLVWGDKDLYRLAWLKTRSSFHMQRRPPGALGVHHSQYPRFCGLGMVQYDDTGAEAFFHRNTIKFSRNATTNELHHWTHLQTFVADGDPKSFQPQSWNGREQYGQDSCFGVELYMHSRLDDGSLAFDVVPVADTRFAAVEAQLIRFAQAALALTSK</sequence>
<evidence type="ECO:0000256" key="9">
    <source>
        <dbReference type="ARBA" id="ARBA00023136"/>
    </source>
</evidence>
<proteinExistence type="inferred from homology"/>
<comment type="similarity">
    <text evidence="3">Belongs to the MNN1/MNT family.</text>
</comment>